<organism evidence="1 2">
    <name type="scientific">Eretmocerus hayati</name>
    <dbReference type="NCBI Taxonomy" id="131215"/>
    <lineage>
        <taxon>Eukaryota</taxon>
        <taxon>Metazoa</taxon>
        <taxon>Ecdysozoa</taxon>
        <taxon>Arthropoda</taxon>
        <taxon>Hexapoda</taxon>
        <taxon>Insecta</taxon>
        <taxon>Pterygota</taxon>
        <taxon>Neoptera</taxon>
        <taxon>Endopterygota</taxon>
        <taxon>Hymenoptera</taxon>
        <taxon>Apocrita</taxon>
        <taxon>Proctotrupomorpha</taxon>
        <taxon>Chalcidoidea</taxon>
        <taxon>Aphelinidae</taxon>
        <taxon>Aphelininae</taxon>
        <taxon>Eretmocerus</taxon>
    </lineage>
</organism>
<keyword evidence="2" id="KW-1185">Reference proteome</keyword>
<dbReference type="Proteomes" id="UP001239111">
    <property type="component" value="Chromosome 3"/>
</dbReference>
<comment type="caution">
    <text evidence="1">The sequence shown here is derived from an EMBL/GenBank/DDBJ whole genome shotgun (WGS) entry which is preliminary data.</text>
</comment>
<proteinExistence type="predicted"/>
<name>A0ACC2NPM7_9HYME</name>
<evidence type="ECO:0000313" key="2">
    <source>
        <dbReference type="Proteomes" id="UP001239111"/>
    </source>
</evidence>
<dbReference type="EMBL" id="CM056743">
    <property type="protein sequence ID" value="KAJ8673224.1"/>
    <property type="molecule type" value="Genomic_DNA"/>
</dbReference>
<evidence type="ECO:0000313" key="1">
    <source>
        <dbReference type="EMBL" id="KAJ8673224.1"/>
    </source>
</evidence>
<reference evidence="1" key="1">
    <citation type="submission" date="2023-04" db="EMBL/GenBank/DDBJ databases">
        <title>A chromosome-level genome assembly of the parasitoid wasp Eretmocerus hayati.</title>
        <authorList>
            <person name="Zhong Y."/>
            <person name="Liu S."/>
            <person name="Liu Y."/>
        </authorList>
    </citation>
    <scope>NUCLEOTIDE SEQUENCE</scope>
    <source>
        <strain evidence="1">ZJU_SS_LIU_2023</strain>
    </source>
</reference>
<sequence>MKKLSGAVFIPKYLKNILRLQGYDNPVSIQNLGVDDFPKLESFVRSQKYAELIPANAIKSDYYGECYEHGPHLFELSGGEAAILETIIQAGKSMPLDNCVQQESLKRKISRDLDDSPSKSSIIQNPTQTHSGKASPYYEDPQTTFFWRQIEIRFIGIIPRFIKNILWLQGFDNPISIKYLKVDHIAEIESFVRSPVYSTLIPVNATLVEYYGPVYQHRPNEFKFFGGYTLTLELIVKIVGSMALEDFVLQKKSKRKRSSDSMRL</sequence>
<accession>A0ACC2NPM7</accession>
<protein>
    <submittedName>
        <fullName evidence="1">Uncharacterized protein</fullName>
    </submittedName>
</protein>
<gene>
    <name evidence="1" type="ORF">QAD02_004486</name>
</gene>